<dbReference type="InterPro" id="IPR000387">
    <property type="entry name" value="Tyr_Pase_dom"/>
</dbReference>
<accession>A0A6A5WTP8</accession>
<feature type="domain" description="Tyrosine specific protein phosphatases" evidence="1">
    <location>
        <begin position="137"/>
        <end position="180"/>
    </location>
</feature>
<dbReference type="GO" id="GO:0004721">
    <property type="term" value="F:phosphoprotein phosphatase activity"/>
    <property type="evidence" value="ECO:0007669"/>
    <property type="project" value="InterPro"/>
</dbReference>
<dbReference type="InterPro" id="IPR016130">
    <property type="entry name" value="Tyr_Pase_AS"/>
</dbReference>
<dbReference type="PROSITE" id="PS50056">
    <property type="entry name" value="TYR_PHOSPHATASE_2"/>
    <property type="match status" value="1"/>
</dbReference>
<name>A0A6A5WTP8_9PLEO</name>
<dbReference type="Pfam" id="PF13350">
    <property type="entry name" value="Y_phosphatase3"/>
    <property type="match status" value="1"/>
</dbReference>
<dbReference type="PROSITE" id="PS00383">
    <property type="entry name" value="TYR_PHOSPHATASE_1"/>
    <property type="match status" value="1"/>
</dbReference>
<dbReference type="SUPFAM" id="SSF52799">
    <property type="entry name" value="(Phosphotyrosine protein) phosphatases II"/>
    <property type="match status" value="1"/>
</dbReference>
<evidence type="ECO:0000313" key="2">
    <source>
        <dbReference type="EMBL" id="KAF2004957.1"/>
    </source>
</evidence>
<dbReference type="Gene3D" id="3.90.190.10">
    <property type="entry name" value="Protein tyrosine phosphatase superfamily"/>
    <property type="match status" value="1"/>
</dbReference>
<dbReference type="InterPro" id="IPR026893">
    <property type="entry name" value="Tyr/Ser_Pase_IphP-type"/>
</dbReference>
<evidence type="ECO:0000259" key="1">
    <source>
        <dbReference type="PROSITE" id="PS50056"/>
    </source>
</evidence>
<organism evidence="2 3">
    <name type="scientific">Amniculicola lignicola CBS 123094</name>
    <dbReference type="NCBI Taxonomy" id="1392246"/>
    <lineage>
        <taxon>Eukaryota</taxon>
        <taxon>Fungi</taxon>
        <taxon>Dikarya</taxon>
        <taxon>Ascomycota</taxon>
        <taxon>Pezizomycotina</taxon>
        <taxon>Dothideomycetes</taxon>
        <taxon>Pleosporomycetidae</taxon>
        <taxon>Pleosporales</taxon>
        <taxon>Amniculicolaceae</taxon>
        <taxon>Amniculicola</taxon>
    </lineage>
</organism>
<evidence type="ECO:0000313" key="3">
    <source>
        <dbReference type="Proteomes" id="UP000799779"/>
    </source>
</evidence>
<keyword evidence="3" id="KW-1185">Reference proteome</keyword>
<dbReference type="InterPro" id="IPR029021">
    <property type="entry name" value="Prot-tyrosine_phosphatase-like"/>
</dbReference>
<proteinExistence type="predicted"/>
<dbReference type="PANTHER" id="PTHR31126:SF1">
    <property type="entry name" value="TYROSINE SPECIFIC PROTEIN PHOSPHATASES DOMAIN-CONTAINING PROTEIN"/>
    <property type="match status" value="1"/>
</dbReference>
<protein>
    <recommendedName>
        <fullName evidence="1">Tyrosine specific protein phosphatases domain-containing protein</fullName>
    </recommendedName>
</protein>
<dbReference type="EMBL" id="ML977565">
    <property type="protein sequence ID" value="KAF2004957.1"/>
    <property type="molecule type" value="Genomic_DNA"/>
</dbReference>
<dbReference type="AlphaFoldDB" id="A0A6A5WTP8"/>
<dbReference type="PANTHER" id="PTHR31126">
    <property type="entry name" value="TYROSINE-PROTEIN PHOSPHATASE"/>
    <property type="match status" value="1"/>
</dbReference>
<gene>
    <name evidence="2" type="ORF">P154DRAFT_23228</name>
</gene>
<reference evidence="2" key="1">
    <citation type="journal article" date="2020" name="Stud. Mycol.">
        <title>101 Dothideomycetes genomes: a test case for predicting lifestyles and emergence of pathogens.</title>
        <authorList>
            <person name="Haridas S."/>
            <person name="Albert R."/>
            <person name="Binder M."/>
            <person name="Bloem J."/>
            <person name="Labutti K."/>
            <person name="Salamov A."/>
            <person name="Andreopoulos B."/>
            <person name="Baker S."/>
            <person name="Barry K."/>
            <person name="Bills G."/>
            <person name="Bluhm B."/>
            <person name="Cannon C."/>
            <person name="Castanera R."/>
            <person name="Culley D."/>
            <person name="Daum C."/>
            <person name="Ezra D."/>
            <person name="Gonzalez J."/>
            <person name="Henrissat B."/>
            <person name="Kuo A."/>
            <person name="Liang C."/>
            <person name="Lipzen A."/>
            <person name="Lutzoni F."/>
            <person name="Magnuson J."/>
            <person name="Mondo S."/>
            <person name="Nolan M."/>
            <person name="Ohm R."/>
            <person name="Pangilinan J."/>
            <person name="Park H.-J."/>
            <person name="Ramirez L."/>
            <person name="Alfaro M."/>
            <person name="Sun H."/>
            <person name="Tritt A."/>
            <person name="Yoshinaga Y."/>
            <person name="Zwiers L.-H."/>
            <person name="Turgeon B."/>
            <person name="Goodwin S."/>
            <person name="Spatafora J."/>
            <person name="Crous P."/>
            <person name="Grigoriev I."/>
        </authorList>
    </citation>
    <scope>NUCLEOTIDE SEQUENCE</scope>
    <source>
        <strain evidence="2">CBS 123094</strain>
    </source>
</reference>
<dbReference type="OrthoDB" id="449382at2759"/>
<sequence>MSSTTPTPTPSLSALAATDMSTPLDPSTLSSILSAPPFIPLPGALNLRDLGLYPTSPIPSSLLFRSGALSSPSPSSPFLSITLILDLRSSREVLHSPTPAIPGITNLHIPSSRVPTPIDMGQFVEDGGRTAYVKMYEEVLEIYGESFRKGLEWVRDRKGPVLFHCTAGKDRTGVLAALFLALAGAPADLIAHDYALSRIGVEPARELLMHMLKMWNKEWTVDTPGMKEFSQVKGEFILGTLEMIERRWGGVDGYVRELGFSEEDIETIRRVLKGEK</sequence>
<dbReference type="Proteomes" id="UP000799779">
    <property type="component" value="Unassembled WGS sequence"/>
</dbReference>